<evidence type="ECO:0000313" key="8">
    <source>
        <dbReference type="EMBL" id="KAL0637628.1"/>
    </source>
</evidence>
<evidence type="ECO:0000313" key="9">
    <source>
        <dbReference type="Proteomes" id="UP001447188"/>
    </source>
</evidence>
<keyword evidence="4" id="KW-0496">Mitochondrion</keyword>
<reference evidence="8 9" key="1">
    <citation type="submission" date="2024-02" db="EMBL/GenBank/DDBJ databases">
        <title>Discinaceae phylogenomics.</title>
        <authorList>
            <person name="Dirks A.C."/>
            <person name="James T.Y."/>
        </authorList>
    </citation>
    <scope>NUCLEOTIDE SEQUENCE [LARGE SCALE GENOMIC DNA]</scope>
    <source>
        <strain evidence="8 9">ACD0624</strain>
    </source>
</reference>
<dbReference type="PANTHER" id="PTHR21396:SF2">
    <property type="entry name" value="LARGE RIBOSOMAL SUBUNIT PROTEIN ML43"/>
    <property type="match status" value="1"/>
</dbReference>
<accession>A0ABR3GP61</accession>
<name>A0ABR3GP61_9PEZI</name>
<dbReference type="Pfam" id="PF05047">
    <property type="entry name" value="L51_S25_CI-B8"/>
    <property type="match status" value="1"/>
</dbReference>
<feature type="domain" description="Ribosomal protein/NADH dehydrogenase" evidence="7">
    <location>
        <begin position="32"/>
        <end position="105"/>
    </location>
</feature>
<keyword evidence="5" id="KW-0687">Ribonucleoprotein</keyword>
<keyword evidence="9" id="KW-1185">Reference proteome</keyword>
<dbReference type="PANTHER" id="PTHR21396">
    <property type="entry name" value="39S RIBOSOMAL PROTEIN L43"/>
    <property type="match status" value="1"/>
</dbReference>
<comment type="subcellular location">
    <subcellularLocation>
        <location evidence="1">Mitochondrion</location>
    </subcellularLocation>
</comment>
<gene>
    <name evidence="8" type="primary">MRPL51</name>
    <name evidence="8" type="ORF">Q9L58_003352</name>
</gene>
<dbReference type="SUPFAM" id="SSF52833">
    <property type="entry name" value="Thioredoxin-like"/>
    <property type="match status" value="1"/>
</dbReference>
<evidence type="ECO:0000256" key="2">
    <source>
        <dbReference type="ARBA" id="ARBA00006073"/>
    </source>
</evidence>
<evidence type="ECO:0000256" key="4">
    <source>
        <dbReference type="ARBA" id="ARBA00023128"/>
    </source>
</evidence>
<keyword evidence="3 8" id="KW-0689">Ribosomal protein</keyword>
<evidence type="ECO:0000256" key="5">
    <source>
        <dbReference type="ARBA" id="ARBA00023274"/>
    </source>
</evidence>
<comment type="similarity">
    <text evidence="2">Belongs to the mitochondrion-specific ribosomal protein mL43 family.</text>
</comment>
<organism evidence="8 9">
    <name type="scientific">Discina gigas</name>
    <dbReference type="NCBI Taxonomy" id="1032678"/>
    <lineage>
        <taxon>Eukaryota</taxon>
        <taxon>Fungi</taxon>
        <taxon>Dikarya</taxon>
        <taxon>Ascomycota</taxon>
        <taxon>Pezizomycotina</taxon>
        <taxon>Pezizomycetes</taxon>
        <taxon>Pezizales</taxon>
        <taxon>Discinaceae</taxon>
        <taxon>Discina</taxon>
    </lineage>
</organism>
<comment type="caution">
    <text evidence="8">The sequence shown here is derived from an EMBL/GenBank/DDBJ whole genome shotgun (WGS) entry which is preliminary data.</text>
</comment>
<dbReference type="InterPro" id="IPR036249">
    <property type="entry name" value="Thioredoxin-like_sf"/>
</dbReference>
<dbReference type="GO" id="GO:0005840">
    <property type="term" value="C:ribosome"/>
    <property type="evidence" value="ECO:0007669"/>
    <property type="project" value="UniProtKB-KW"/>
</dbReference>
<dbReference type="EMBL" id="JBBBZM010000032">
    <property type="protein sequence ID" value="KAL0637628.1"/>
    <property type="molecule type" value="Genomic_DNA"/>
</dbReference>
<evidence type="ECO:0000256" key="1">
    <source>
        <dbReference type="ARBA" id="ARBA00004173"/>
    </source>
</evidence>
<sequence>MPITALRAVSKAQNGVGAFVLQCKRLDFHYCDWAGASKGMKSFLTHKLPEFAKSNPQIEITVSPRPHQHPIIRGTYINGREKVICVRKLDHQQILQKTELLRNSSGQRLRRITKPVKSMNEGVRGIFSPFHGPKHVI</sequence>
<evidence type="ECO:0000259" key="7">
    <source>
        <dbReference type="SMART" id="SM00916"/>
    </source>
</evidence>
<protein>
    <recommendedName>
        <fullName evidence="6">Large ribosomal subunit protein mL43</fullName>
    </recommendedName>
</protein>
<evidence type="ECO:0000256" key="3">
    <source>
        <dbReference type="ARBA" id="ARBA00022980"/>
    </source>
</evidence>
<dbReference type="InterPro" id="IPR039927">
    <property type="entry name" value="Ribosomal_mL43"/>
</dbReference>
<dbReference type="Gene3D" id="3.40.30.10">
    <property type="entry name" value="Glutaredoxin"/>
    <property type="match status" value="1"/>
</dbReference>
<proteinExistence type="inferred from homology"/>
<dbReference type="SMART" id="SM00916">
    <property type="entry name" value="L51_S25_CI-B8"/>
    <property type="match status" value="1"/>
</dbReference>
<evidence type="ECO:0000256" key="6">
    <source>
        <dbReference type="ARBA" id="ARBA00035188"/>
    </source>
</evidence>
<dbReference type="Proteomes" id="UP001447188">
    <property type="component" value="Unassembled WGS sequence"/>
</dbReference>
<dbReference type="InterPro" id="IPR007741">
    <property type="entry name" value="Ribosomal_mL43/mS25/NADH_DH"/>
</dbReference>